<evidence type="ECO:0000256" key="1">
    <source>
        <dbReference type="SAM" id="MobiDB-lite"/>
    </source>
</evidence>
<reference evidence="2" key="1">
    <citation type="journal article" date="2020" name="Stud. Mycol.">
        <title>101 Dothideomycetes genomes: a test case for predicting lifestyles and emergence of pathogens.</title>
        <authorList>
            <person name="Haridas S."/>
            <person name="Albert R."/>
            <person name="Binder M."/>
            <person name="Bloem J."/>
            <person name="Labutti K."/>
            <person name="Salamov A."/>
            <person name="Andreopoulos B."/>
            <person name="Baker S."/>
            <person name="Barry K."/>
            <person name="Bills G."/>
            <person name="Bluhm B."/>
            <person name="Cannon C."/>
            <person name="Castanera R."/>
            <person name="Culley D."/>
            <person name="Daum C."/>
            <person name="Ezra D."/>
            <person name="Gonzalez J."/>
            <person name="Henrissat B."/>
            <person name="Kuo A."/>
            <person name="Liang C."/>
            <person name="Lipzen A."/>
            <person name="Lutzoni F."/>
            <person name="Magnuson J."/>
            <person name="Mondo S."/>
            <person name="Nolan M."/>
            <person name="Ohm R."/>
            <person name="Pangilinan J."/>
            <person name="Park H.-J."/>
            <person name="Ramirez L."/>
            <person name="Alfaro M."/>
            <person name="Sun H."/>
            <person name="Tritt A."/>
            <person name="Yoshinaga Y."/>
            <person name="Zwiers L.-H."/>
            <person name="Turgeon B."/>
            <person name="Goodwin S."/>
            <person name="Spatafora J."/>
            <person name="Crous P."/>
            <person name="Grigoriev I."/>
        </authorList>
    </citation>
    <scope>NUCLEOTIDE SEQUENCE</scope>
    <source>
        <strain evidence="2">CBS 109.77</strain>
    </source>
</reference>
<sequence length="175" mass="19185">MTAQLNTTAATACSSLNGLEMPTPGNTNRAEQSSKSQSSIFTPNYRIPTNRDGFLNGDLLTSRIFEERRKEQTTHCHFTTTPLLPLDNGLVFLVPAGFVVPDKIHTLVTTALIDLAPEIAPVALVQNRVALVAPDVSHQQTSLHLKNRVSNLVKWVYWIKAVSRLTGQHVSLACV</sequence>
<accession>A0A6A6XI22</accession>
<proteinExistence type="predicted"/>
<dbReference type="Proteomes" id="UP000799757">
    <property type="component" value="Unassembled WGS sequence"/>
</dbReference>
<name>A0A6A6XI22_9PLEO</name>
<feature type="region of interest" description="Disordered" evidence="1">
    <location>
        <begin position="15"/>
        <end position="42"/>
    </location>
</feature>
<gene>
    <name evidence="2" type="ORF">K505DRAFT_335532</name>
</gene>
<dbReference type="AlphaFoldDB" id="A0A6A6XI22"/>
<feature type="compositionally biased region" description="Polar residues" evidence="1">
    <location>
        <begin position="24"/>
        <end position="42"/>
    </location>
</feature>
<organism evidence="2 3">
    <name type="scientific">Melanomma pulvis-pyrius CBS 109.77</name>
    <dbReference type="NCBI Taxonomy" id="1314802"/>
    <lineage>
        <taxon>Eukaryota</taxon>
        <taxon>Fungi</taxon>
        <taxon>Dikarya</taxon>
        <taxon>Ascomycota</taxon>
        <taxon>Pezizomycotina</taxon>
        <taxon>Dothideomycetes</taxon>
        <taxon>Pleosporomycetidae</taxon>
        <taxon>Pleosporales</taxon>
        <taxon>Melanommataceae</taxon>
        <taxon>Melanomma</taxon>
    </lineage>
</organism>
<evidence type="ECO:0000313" key="2">
    <source>
        <dbReference type="EMBL" id="KAF2796052.1"/>
    </source>
</evidence>
<dbReference type="EMBL" id="MU001841">
    <property type="protein sequence ID" value="KAF2796052.1"/>
    <property type="molecule type" value="Genomic_DNA"/>
</dbReference>
<protein>
    <submittedName>
        <fullName evidence="2">Uncharacterized protein</fullName>
    </submittedName>
</protein>
<keyword evidence="3" id="KW-1185">Reference proteome</keyword>
<evidence type="ECO:0000313" key="3">
    <source>
        <dbReference type="Proteomes" id="UP000799757"/>
    </source>
</evidence>